<dbReference type="Proteomes" id="UP000078200">
    <property type="component" value="Unassembled WGS sequence"/>
</dbReference>
<sequence length="113" mass="12526">MQTNLELLKTPTLRPNTRKLLNFNEDSSANAVASNNTVKQALDKITHTRRGGSMYGYNNLTVSPSSRRTLVGDNGILVTKVNNSAPRKVGIERCTPYSTKAMELNVKYETKPN</sequence>
<reference evidence="1" key="1">
    <citation type="submission" date="2020-05" db="UniProtKB">
        <authorList>
            <consortium name="EnsemblMetazoa"/>
        </authorList>
    </citation>
    <scope>IDENTIFICATION</scope>
    <source>
        <strain evidence="1">TTRI</strain>
    </source>
</reference>
<dbReference type="AlphaFoldDB" id="A0A1A9UGN1"/>
<name>A0A1A9UGN1_GLOAU</name>
<dbReference type="EnsemblMetazoa" id="GAUT004225-RA">
    <property type="protein sequence ID" value="GAUT004225-PA"/>
    <property type="gene ID" value="GAUT004225"/>
</dbReference>
<evidence type="ECO:0000313" key="2">
    <source>
        <dbReference type="Proteomes" id="UP000078200"/>
    </source>
</evidence>
<proteinExistence type="predicted"/>
<accession>A0A1A9UGN1</accession>
<evidence type="ECO:0000313" key="1">
    <source>
        <dbReference type="EnsemblMetazoa" id="GAUT004225-PA"/>
    </source>
</evidence>
<keyword evidence="2" id="KW-1185">Reference proteome</keyword>
<organism evidence="1 2">
    <name type="scientific">Glossina austeni</name>
    <name type="common">Savannah tsetse fly</name>
    <dbReference type="NCBI Taxonomy" id="7395"/>
    <lineage>
        <taxon>Eukaryota</taxon>
        <taxon>Metazoa</taxon>
        <taxon>Ecdysozoa</taxon>
        <taxon>Arthropoda</taxon>
        <taxon>Hexapoda</taxon>
        <taxon>Insecta</taxon>
        <taxon>Pterygota</taxon>
        <taxon>Neoptera</taxon>
        <taxon>Endopterygota</taxon>
        <taxon>Diptera</taxon>
        <taxon>Brachycera</taxon>
        <taxon>Muscomorpha</taxon>
        <taxon>Hippoboscoidea</taxon>
        <taxon>Glossinidae</taxon>
        <taxon>Glossina</taxon>
    </lineage>
</organism>
<protein>
    <submittedName>
        <fullName evidence="1">Uncharacterized protein</fullName>
    </submittedName>
</protein>
<dbReference type="VEuPathDB" id="VectorBase:GAUT004225"/>